<name>W4HBK4_APHAT</name>
<accession>W4HBK4</accession>
<proteinExistence type="predicted"/>
<evidence type="ECO:0000256" key="1">
    <source>
        <dbReference type="SAM" id="MobiDB-lite"/>
    </source>
</evidence>
<protein>
    <submittedName>
        <fullName evidence="2">Uncharacterized protein</fullName>
    </submittedName>
</protein>
<dbReference type="AlphaFoldDB" id="W4HBK4"/>
<sequence>MPSSTKELKRVVPHRKATHKDDPKAKARRATISGLFALPQHISNNMTGLAALAVQATLYRGRKLKQD</sequence>
<dbReference type="RefSeq" id="XP_009821351.1">
    <property type="nucleotide sequence ID" value="XM_009823049.1"/>
</dbReference>
<dbReference type="GeneID" id="20802380"/>
<evidence type="ECO:0000313" key="2">
    <source>
        <dbReference type="EMBL" id="ETV88951.1"/>
    </source>
</evidence>
<feature type="region of interest" description="Disordered" evidence="1">
    <location>
        <begin position="1"/>
        <end position="26"/>
    </location>
</feature>
<reference evidence="2" key="1">
    <citation type="submission" date="2013-12" db="EMBL/GenBank/DDBJ databases">
        <title>The Genome Sequence of Aphanomyces astaci APO3.</title>
        <authorList>
            <consortium name="The Broad Institute Genomics Platform"/>
            <person name="Russ C."/>
            <person name="Tyler B."/>
            <person name="van West P."/>
            <person name="Dieguez-Uribeondo J."/>
            <person name="Young S.K."/>
            <person name="Zeng Q."/>
            <person name="Gargeya S."/>
            <person name="Fitzgerald M."/>
            <person name="Abouelleil A."/>
            <person name="Alvarado L."/>
            <person name="Chapman S.B."/>
            <person name="Gainer-Dewar J."/>
            <person name="Goldberg J."/>
            <person name="Griggs A."/>
            <person name="Gujja S."/>
            <person name="Hansen M."/>
            <person name="Howarth C."/>
            <person name="Imamovic A."/>
            <person name="Ireland A."/>
            <person name="Larimer J."/>
            <person name="McCowan C."/>
            <person name="Murphy C."/>
            <person name="Pearson M."/>
            <person name="Poon T.W."/>
            <person name="Priest M."/>
            <person name="Roberts A."/>
            <person name="Saif S."/>
            <person name="Shea T."/>
            <person name="Sykes S."/>
            <person name="Wortman J."/>
            <person name="Nusbaum C."/>
            <person name="Birren B."/>
        </authorList>
    </citation>
    <scope>NUCLEOTIDE SEQUENCE [LARGE SCALE GENOMIC DNA]</scope>
    <source>
        <strain evidence="2">APO3</strain>
    </source>
</reference>
<organism evidence="2">
    <name type="scientific">Aphanomyces astaci</name>
    <name type="common">Crayfish plague agent</name>
    <dbReference type="NCBI Taxonomy" id="112090"/>
    <lineage>
        <taxon>Eukaryota</taxon>
        <taxon>Sar</taxon>
        <taxon>Stramenopiles</taxon>
        <taxon>Oomycota</taxon>
        <taxon>Saprolegniomycetes</taxon>
        <taxon>Saprolegniales</taxon>
        <taxon>Verrucalvaceae</taxon>
        <taxon>Aphanomyces</taxon>
    </lineage>
</organism>
<dbReference type="EMBL" id="KI913114">
    <property type="protein sequence ID" value="ETV88951.1"/>
    <property type="molecule type" value="Genomic_DNA"/>
</dbReference>
<feature type="compositionally biased region" description="Basic and acidic residues" evidence="1">
    <location>
        <begin position="1"/>
        <end position="10"/>
    </location>
</feature>
<dbReference type="VEuPathDB" id="FungiDB:H257_00384"/>
<gene>
    <name evidence="2" type="ORF">H257_00384</name>
</gene>